<feature type="transmembrane region" description="Helical" evidence="9">
    <location>
        <begin position="309"/>
        <end position="330"/>
    </location>
</feature>
<dbReference type="RefSeq" id="WP_073852451.1">
    <property type="nucleotide sequence ID" value="NZ_LVWA01000005.1"/>
</dbReference>
<evidence type="ECO:0000256" key="9">
    <source>
        <dbReference type="SAM" id="Phobius"/>
    </source>
</evidence>
<keyword evidence="4 9" id="KW-0812">Transmembrane</keyword>
<dbReference type="OrthoDB" id="9806824at2"/>
<keyword evidence="6" id="KW-0333">Golgi apparatus</keyword>
<evidence type="ECO:0000313" key="10">
    <source>
        <dbReference type="EMBL" id="OKL40349.1"/>
    </source>
</evidence>
<dbReference type="PANTHER" id="PTHR32044:SF80">
    <property type="entry name" value="XYLOGLUCAN GLYCOSYLTRANSFERASE 2-RELATED"/>
    <property type="match status" value="1"/>
</dbReference>
<evidence type="ECO:0000256" key="2">
    <source>
        <dbReference type="ARBA" id="ARBA00022676"/>
    </source>
</evidence>
<evidence type="ECO:0000256" key="6">
    <source>
        <dbReference type="ARBA" id="ARBA00023034"/>
    </source>
</evidence>
<feature type="transmembrane region" description="Helical" evidence="9">
    <location>
        <begin position="342"/>
        <end position="360"/>
    </location>
</feature>
<evidence type="ECO:0000256" key="8">
    <source>
        <dbReference type="ARBA" id="ARBA00023316"/>
    </source>
</evidence>
<keyword evidence="2" id="KW-0328">Glycosyltransferase</keyword>
<evidence type="ECO:0000256" key="4">
    <source>
        <dbReference type="ARBA" id="ARBA00022692"/>
    </source>
</evidence>
<keyword evidence="8" id="KW-0961">Cell wall biogenesis/degradation</keyword>
<reference evidence="10 11" key="1">
    <citation type="submission" date="2016-03" db="EMBL/GenBank/DDBJ databases">
        <title>Genome sequence of Pontibacter sp. nov., of the family cytophagaceae, isolated from marine sediment of the Yellow Sea, China.</title>
        <authorList>
            <person name="Zhang G."/>
            <person name="Zhang R."/>
        </authorList>
    </citation>
    <scope>NUCLEOTIDE SEQUENCE [LARGE SCALE GENOMIC DNA]</scope>
    <source>
        <strain evidence="10 11">S10-8</strain>
    </source>
</reference>
<comment type="subcellular location">
    <subcellularLocation>
        <location evidence="1">Golgi apparatus membrane</location>
        <topology evidence="1">Multi-pass membrane protein</topology>
    </subcellularLocation>
</comment>
<keyword evidence="3 10" id="KW-0808">Transferase</keyword>
<dbReference type="CDD" id="cd06437">
    <property type="entry name" value="CESA_CaSu_A2"/>
    <property type="match status" value="1"/>
</dbReference>
<feature type="transmembrane region" description="Helical" evidence="9">
    <location>
        <begin position="437"/>
        <end position="456"/>
    </location>
</feature>
<accession>A0A1Q5PDM1</accession>
<feature type="transmembrane region" description="Helical" evidence="9">
    <location>
        <begin position="380"/>
        <end position="400"/>
    </location>
</feature>
<dbReference type="Pfam" id="PF13641">
    <property type="entry name" value="Glyco_tranf_2_3"/>
    <property type="match status" value="1"/>
</dbReference>
<dbReference type="InterPro" id="IPR029044">
    <property type="entry name" value="Nucleotide-diphossugar_trans"/>
</dbReference>
<evidence type="ECO:0000256" key="3">
    <source>
        <dbReference type="ARBA" id="ARBA00022679"/>
    </source>
</evidence>
<dbReference type="EMBL" id="LVWA01000005">
    <property type="protein sequence ID" value="OKL40349.1"/>
    <property type="molecule type" value="Genomic_DNA"/>
</dbReference>
<comment type="caution">
    <text evidence="10">The sequence shown here is derived from an EMBL/GenBank/DDBJ whole genome shotgun (WGS) entry which is preliminary data.</text>
</comment>
<keyword evidence="7 9" id="KW-0472">Membrane</keyword>
<protein>
    <submittedName>
        <fullName evidence="10">Glycosyl transferase family 2</fullName>
    </submittedName>
</protein>
<sequence>MTLLLILCALIYGIAMLFILLYSMAQAHLLYRFRLFRRLGKRAAPPAPEVWPAVTVQLPVYNEKYVVERLIDSVAALDYPADKLEVQLLDDSDDETSEIIKIKIKQYPHLNLRHIRRPDRSGFKAGALKYGLALAQGEFIAIFDADFTPQPDFLKQTIPYFANAKLGMVQTRWTHLNKDYSILTRLQALALDAHFFVEQVGRNSQHAFINFNGTGGVWRKATILDAGNWQDDTLTEDLDLSYRAQLKDWQFLYLPEVESPAELPPVMSALKSQQFRWTKGGAESAVKHLGTVLRSGKPLRTKYHALAHLLNSAVFVALLVASVASIPLLWAKVHNLLPSGAYEAAAVMLLGFVVISLVYFQANFLGKSMGMHRVLGFLLYYPLFLSVSMGMALHNAVAVWEGWTGRKSPFIRTPKFNLEARQHTWQENFYRNMQMPFTTYLEGLLGLLFLAVAIWSVVQQEYVMLIFHSMLALGYLLVFYHSALSYRRT</sequence>
<dbReference type="Gene3D" id="3.90.550.10">
    <property type="entry name" value="Spore Coat Polysaccharide Biosynthesis Protein SpsA, Chain A"/>
    <property type="match status" value="1"/>
</dbReference>
<keyword evidence="11" id="KW-1185">Reference proteome</keyword>
<organism evidence="10 11">
    <name type="scientific">Pontibacter flavimaris</name>
    <dbReference type="NCBI Taxonomy" id="1797110"/>
    <lineage>
        <taxon>Bacteria</taxon>
        <taxon>Pseudomonadati</taxon>
        <taxon>Bacteroidota</taxon>
        <taxon>Cytophagia</taxon>
        <taxon>Cytophagales</taxon>
        <taxon>Hymenobacteraceae</taxon>
        <taxon>Pontibacter</taxon>
    </lineage>
</organism>
<dbReference type="AlphaFoldDB" id="A0A1Q5PDM1"/>
<evidence type="ECO:0000256" key="1">
    <source>
        <dbReference type="ARBA" id="ARBA00004653"/>
    </source>
</evidence>
<dbReference type="GO" id="GO:0071555">
    <property type="term" value="P:cell wall organization"/>
    <property type="evidence" value="ECO:0007669"/>
    <property type="project" value="UniProtKB-KW"/>
</dbReference>
<dbReference type="GO" id="GO:0016757">
    <property type="term" value="F:glycosyltransferase activity"/>
    <property type="evidence" value="ECO:0007669"/>
    <property type="project" value="UniProtKB-KW"/>
</dbReference>
<keyword evidence="5 9" id="KW-1133">Transmembrane helix</keyword>
<evidence type="ECO:0000313" key="11">
    <source>
        <dbReference type="Proteomes" id="UP000186551"/>
    </source>
</evidence>
<gene>
    <name evidence="10" type="ORF">A3841_18695</name>
</gene>
<evidence type="ECO:0000256" key="7">
    <source>
        <dbReference type="ARBA" id="ARBA00023136"/>
    </source>
</evidence>
<evidence type="ECO:0000256" key="5">
    <source>
        <dbReference type="ARBA" id="ARBA00022989"/>
    </source>
</evidence>
<dbReference type="FunFam" id="3.90.550.10:FF:000057">
    <property type="entry name" value="Glycosyltransferase-like protein, family 2"/>
    <property type="match status" value="1"/>
</dbReference>
<dbReference type="Proteomes" id="UP000186551">
    <property type="component" value="Unassembled WGS sequence"/>
</dbReference>
<name>A0A1Q5PDM1_9BACT</name>
<dbReference type="STRING" id="1797110.A3841_18695"/>
<proteinExistence type="predicted"/>
<dbReference type="PANTHER" id="PTHR32044">
    <property type="entry name" value="GLUCOMANNAN 4-BETA-MANNOSYLTRANSFERASE 9"/>
    <property type="match status" value="1"/>
</dbReference>
<dbReference type="SUPFAM" id="SSF53448">
    <property type="entry name" value="Nucleotide-diphospho-sugar transferases"/>
    <property type="match status" value="1"/>
</dbReference>
<feature type="transmembrane region" description="Helical" evidence="9">
    <location>
        <begin position="462"/>
        <end position="480"/>
    </location>
</feature>